<dbReference type="InterPro" id="IPR045518">
    <property type="entry name" value="2EXR"/>
</dbReference>
<feature type="domain" description="2EXR" evidence="1">
    <location>
        <begin position="26"/>
        <end position="110"/>
    </location>
</feature>
<evidence type="ECO:0000313" key="3">
    <source>
        <dbReference type="Proteomes" id="UP001446871"/>
    </source>
</evidence>
<dbReference type="Proteomes" id="UP001446871">
    <property type="component" value="Unassembled WGS sequence"/>
</dbReference>
<evidence type="ECO:0000313" key="2">
    <source>
        <dbReference type="EMBL" id="KAK8046116.1"/>
    </source>
</evidence>
<dbReference type="PANTHER" id="PTHR35910:SF1">
    <property type="entry name" value="2EXR DOMAIN-CONTAINING PROTEIN"/>
    <property type="match status" value="1"/>
</dbReference>
<dbReference type="PANTHER" id="PTHR35910">
    <property type="entry name" value="2EXR DOMAIN-CONTAINING PROTEIN"/>
    <property type="match status" value="1"/>
</dbReference>
<dbReference type="EMBL" id="JAQQWM010000009">
    <property type="protein sequence ID" value="KAK8046116.1"/>
    <property type="molecule type" value="Genomic_DNA"/>
</dbReference>
<reference evidence="2 3" key="1">
    <citation type="submission" date="2023-01" db="EMBL/GenBank/DDBJ databases">
        <title>Analysis of 21 Apiospora genomes using comparative genomics revels a genus with tremendous synthesis potential of carbohydrate active enzymes and secondary metabolites.</title>
        <authorList>
            <person name="Sorensen T."/>
        </authorList>
    </citation>
    <scope>NUCLEOTIDE SEQUENCE [LARGE SCALE GENOMIC DNA]</scope>
    <source>
        <strain evidence="2 3">CBS 83171</strain>
    </source>
</reference>
<keyword evidence="3" id="KW-1185">Reference proteome</keyword>
<dbReference type="Pfam" id="PF20150">
    <property type="entry name" value="2EXR"/>
    <property type="match status" value="1"/>
</dbReference>
<comment type="caution">
    <text evidence="2">The sequence shown here is derived from an EMBL/GenBank/DDBJ whole genome shotgun (WGS) entry which is preliminary data.</text>
</comment>
<accession>A0ABR1TJL1</accession>
<organism evidence="2 3">
    <name type="scientific">Apiospora saccharicola</name>
    <dbReference type="NCBI Taxonomy" id="335842"/>
    <lineage>
        <taxon>Eukaryota</taxon>
        <taxon>Fungi</taxon>
        <taxon>Dikarya</taxon>
        <taxon>Ascomycota</taxon>
        <taxon>Pezizomycotina</taxon>
        <taxon>Sordariomycetes</taxon>
        <taxon>Xylariomycetidae</taxon>
        <taxon>Amphisphaeriales</taxon>
        <taxon>Apiosporaceae</taxon>
        <taxon>Apiospora</taxon>
    </lineage>
</organism>
<sequence length="292" mass="34084">MDELGGFLDSFISFFESEINEHGTEFKPFSRLPLELRLKIWRASWKPKAIWPEHTLYEYDGGHAYPQPYANLPVTAWINQESRNETLRLYRKISRMGYCIFDSYFNVKIDDLHLDACTVPICTAFNHIKKFKIQRLAVSTCVNMPENVYFKRDITSHDAYMVDSHTLDPYGRPDVVKHKSLENFLRCVMRPHFPSLRYLKIDWHSEPIFIEAIQGEIGGSLPLKGYILGFEILFLGPRELASFPGKVKRAARYAGWLEFVGLALWNVLSPEYDLFSDYIVGFLEEQQDTFLF</sequence>
<name>A0ABR1TJL1_9PEZI</name>
<protein>
    <recommendedName>
        <fullName evidence="1">2EXR domain-containing protein</fullName>
    </recommendedName>
</protein>
<gene>
    <name evidence="2" type="ORF">PG996_014180</name>
</gene>
<evidence type="ECO:0000259" key="1">
    <source>
        <dbReference type="Pfam" id="PF20150"/>
    </source>
</evidence>
<proteinExistence type="predicted"/>